<dbReference type="AlphaFoldDB" id="A0A9W8MC14"/>
<keyword evidence="4" id="KW-1185">Reference proteome</keyword>
<organism evidence="3 4">
    <name type="scientific">Candolleomyces eurysporus</name>
    <dbReference type="NCBI Taxonomy" id="2828524"/>
    <lineage>
        <taxon>Eukaryota</taxon>
        <taxon>Fungi</taxon>
        <taxon>Dikarya</taxon>
        <taxon>Basidiomycota</taxon>
        <taxon>Agaricomycotina</taxon>
        <taxon>Agaricomycetes</taxon>
        <taxon>Agaricomycetidae</taxon>
        <taxon>Agaricales</taxon>
        <taxon>Agaricineae</taxon>
        <taxon>Psathyrellaceae</taxon>
        <taxon>Candolleomyces</taxon>
    </lineage>
</organism>
<evidence type="ECO:0000256" key="1">
    <source>
        <dbReference type="SAM" id="MobiDB-lite"/>
    </source>
</evidence>
<evidence type="ECO:0000313" key="4">
    <source>
        <dbReference type="Proteomes" id="UP001140091"/>
    </source>
</evidence>
<feature type="region of interest" description="Disordered" evidence="1">
    <location>
        <begin position="530"/>
        <end position="601"/>
    </location>
</feature>
<proteinExistence type="predicted"/>
<dbReference type="OrthoDB" id="5584477at2759"/>
<dbReference type="InterPro" id="IPR040976">
    <property type="entry name" value="Pkinase_fungal"/>
</dbReference>
<sequence length="601" mass="68178">MFNASQDASTPHRKHSQTRAATTASSTRKTVLHEELSSQTDIPTCSVEHVRSLYLNEVTDDQITKFLNETPFYNHGRWKLPPSEDLKEADLYAPYVDIANDIATRIRGARANSRRIAVDSHATQLVHEEEEPTTAFSSPDIVIKATGSSFQVPQTMKQRAGDLGFSNIASCFDGQVDGNVGEKDVQQLGIYSRQIFVHQPNRKFVRALILTEKRFRLFHFDRSGAECSPYFNVHDEAHLFVRLIMGLSSLDEAVLGFDTTIQWEHENGRKYHGTITVEHDGEVKVYTLNDPEPIFKRYTIRGRATTCWEAIDEFNNRVVIKDSWSSHDRTPEHEFLSEAKRLAQERGIELQGVVNMVAYQDNLAQTTQVPECINRLQSSGAVRLMRVTRPPHNHLDDLESCFYVFVHLVFLYVSPGIERTTPLPIDEWDKENPRNVYQLKESFVNRPIKPSLVAPFWGKEILALIKSLQLFFRQIFREKAEWDDAIYDPEQHTALVKILLENIEQHYDHVLNLFDTTIAEIEKVDLPAGSANTLPSATPASANGPTSVRRSSRLGSGDRVSNAITEYRGQKRVSRDEDDPLDERPHKRATPVASLGSAGDN</sequence>
<evidence type="ECO:0000313" key="3">
    <source>
        <dbReference type="EMBL" id="KAJ2926465.1"/>
    </source>
</evidence>
<dbReference type="Pfam" id="PF17667">
    <property type="entry name" value="Pkinase_fungal"/>
    <property type="match status" value="1"/>
</dbReference>
<gene>
    <name evidence="3" type="ORF">H1R20_g10628</name>
</gene>
<feature type="domain" description="Fungal-type protein kinase" evidence="2">
    <location>
        <begin position="165"/>
        <end position="360"/>
    </location>
</feature>
<reference evidence="3" key="1">
    <citation type="submission" date="2022-06" db="EMBL/GenBank/DDBJ databases">
        <title>Genome Sequence of Candolleomyces eurysporus.</title>
        <authorList>
            <person name="Buettner E."/>
        </authorList>
    </citation>
    <scope>NUCLEOTIDE SEQUENCE</scope>
    <source>
        <strain evidence="3">VTCC 930004</strain>
    </source>
</reference>
<evidence type="ECO:0000259" key="2">
    <source>
        <dbReference type="Pfam" id="PF17667"/>
    </source>
</evidence>
<comment type="caution">
    <text evidence="3">The sequence shown here is derived from an EMBL/GenBank/DDBJ whole genome shotgun (WGS) entry which is preliminary data.</text>
</comment>
<dbReference type="PANTHER" id="PTHR38248">
    <property type="entry name" value="FUNK1 6"/>
    <property type="match status" value="1"/>
</dbReference>
<feature type="region of interest" description="Disordered" evidence="1">
    <location>
        <begin position="1"/>
        <end position="40"/>
    </location>
</feature>
<name>A0A9W8MC14_9AGAR</name>
<feature type="compositionally biased region" description="Polar residues" evidence="1">
    <location>
        <begin position="530"/>
        <end position="549"/>
    </location>
</feature>
<dbReference type="PANTHER" id="PTHR38248:SF2">
    <property type="entry name" value="FUNK1 11"/>
    <property type="match status" value="1"/>
</dbReference>
<dbReference type="Proteomes" id="UP001140091">
    <property type="component" value="Unassembled WGS sequence"/>
</dbReference>
<protein>
    <recommendedName>
        <fullName evidence="2">Fungal-type protein kinase domain-containing protein</fullName>
    </recommendedName>
</protein>
<feature type="non-terminal residue" evidence="3">
    <location>
        <position position="601"/>
    </location>
</feature>
<feature type="compositionally biased region" description="Low complexity" evidence="1">
    <location>
        <begin position="18"/>
        <end position="28"/>
    </location>
</feature>
<dbReference type="EMBL" id="JANBPK010001059">
    <property type="protein sequence ID" value="KAJ2926465.1"/>
    <property type="molecule type" value="Genomic_DNA"/>
</dbReference>
<accession>A0A9W8MC14</accession>